<accession>A0A6G9Y0S6</accession>
<name>A0A6G9Y0S6_NOCBR</name>
<gene>
    <name evidence="1" type="ORF">F5X71_34780</name>
</gene>
<reference evidence="1 2" key="1">
    <citation type="journal article" date="2019" name="ACS Chem. Biol.">
        <title>Identification and Mobilization of a Cryptic Antibiotic Biosynthesis Gene Locus from a Human-Pathogenic Nocardia Isolate.</title>
        <authorList>
            <person name="Herisse M."/>
            <person name="Ishida K."/>
            <person name="Porter J.L."/>
            <person name="Howden B."/>
            <person name="Hertweck C."/>
            <person name="Stinear T.P."/>
            <person name="Pidot S.J."/>
        </authorList>
    </citation>
    <scope>NUCLEOTIDE SEQUENCE [LARGE SCALE GENOMIC DNA]</scope>
    <source>
        <strain evidence="1 2">AUSMDU00024985</strain>
    </source>
</reference>
<dbReference type="EMBL" id="CP046171">
    <property type="protein sequence ID" value="QIS06791.1"/>
    <property type="molecule type" value="Genomic_DNA"/>
</dbReference>
<evidence type="ECO:0000313" key="1">
    <source>
        <dbReference type="EMBL" id="QIS06791.1"/>
    </source>
</evidence>
<dbReference type="RefSeq" id="WP_167465804.1">
    <property type="nucleotide sequence ID" value="NZ_CP046171.1"/>
</dbReference>
<dbReference type="Proteomes" id="UP000501705">
    <property type="component" value="Chromosome"/>
</dbReference>
<dbReference type="AlphaFoldDB" id="A0A6G9Y0S6"/>
<proteinExistence type="predicted"/>
<protein>
    <submittedName>
        <fullName evidence="1">Uncharacterized protein</fullName>
    </submittedName>
</protein>
<sequence>MNTAPDQPMEKYPYYFLGENTVIAVTVRRDGDYLINDNGSRAYVPLNPALDPGDADARSSADKIRAYVLEQREIARLDVVKKAQYAAFLDAALKVYDTEIGERRTAEADAERAKTAALAGTLRQIYQRATAGLGDASEPWHAVARAAREHLAAEQ</sequence>
<organism evidence="1 2">
    <name type="scientific">Nocardia brasiliensis</name>
    <dbReference type="NCBI Taxonomy" id="37326"/>
    <lineage>
        <taxon>Bacteria</taxon>
        <taxon>Bacillati</taxon>
        <taxon>Actinomycetota</taxon>
        <taxon>Actinomycetes</taxon>
        <taxon>Mycobacteriales</taxon>
        <taxon>Nocardiaceae</taxon>
        <taxon>Nocardia</taxon>
    </lineage>
</organism>
<evidence type="ECO:0000313" key="2">
    <source>
        <dbReference type="Proteomes" id="UP000501705"/>
    </source>
</evidence>